<reference evidence="3 4" key="1">
    <citation type="submission" date="2019-05" db="EMBL/GenBank/DDBJ databases">
        <title>Verrucobacter flavum gen. nov., sp. nov. a new member of the family Verrucomicrobiaceae.</title>
        <authorList>
            <person name="Szuroczki S."/>
            <person name="Abbaszade G."/>
            <person name="Szabo A."/>
            <person name="Felfoldi T."/>
            <person name="Schumann P."/>
            <person name="Boka K."/>
            <person name="Keki Z."/>
            <person name="Toumi M."/>
            <person name="Toth E."/>
        </authorList>
    </citation>
    <scope>NUCLEOTIDE SEQUENCE [LARGE SCALE GENOMIC DNA]</scope>
    <source>
        <strain evidence="3 4">MG-N-17</strain>
    </source>
</reference>
<evidence type="ECO:0000313" key="4">
    <source>
        <dbReference type="Proteomes" id="UP000306196"/>
    </source>
</evidence>
<evidence type="ECO:0000313" key="3">
    <source>
        <dbReference type="EMBL" id="TLD70975.1"/>
    </source>
</evidence>
<evidence type="ECO:0000256" key="1">
    <source>
        <dbReference type="SAM" id="MobiDB-lite"/>
    </source>
</evidence>
<feature type="region of interest" description="Disordered" evidence="1">
    <location>
        <begin position="199"/>
        <end position="224"/>
    </location>
</feature>
<proteinExistence type="predicted"/>
<comment type="caution">
    <text evidence="3">The sequence shown here is derived from an EMBL/GenBank/DDBJ whole genome shotgun (WGS) entry which is preliminary data.</text>
</comment>
<dbReference type="RefSeq" id="WP_138085803.1">
    <property type="nucleotide sequence ID" value="NZ_VAUV01000006.1"/>
</dbReference>
<keyword evidence="4" id="KW-1185">Reference proteome</keyword>
<dbReference type="AlphaFoldDB" id="A0A5R8KGA1"/>
<sequence length="224" mass="25599">MSTSLESIQEHLEGIRHWLDQVDAIAMPEQHPSGLSSQEKQELRRVDALIEQLKAMGVGSIPAELVDKKCELTARDASFAEMSEATLLLPAVEELCRYLAELSKRSRITRNKIRTHTAKQVPRAYHDVEPLDLLNAGYLSTDDRLELQWSKQHDVYEGKLEGDGRIRANTQDGWMAFSSLSSAAQYISGRPQNGWEHWRRINDDGSRTPLKKIREQYQEENEDV</sequence>
<feature type="compositionally biased region" description="Basic and acidic residues" evidence="1">
    <location>
        <begin position="199"/>
        <end position="217"/>
    </location>
</feature>
<name>A0A5R8KGA1_9BACT</name>
<accession>A0A5R8KGA1</accession>
<dbReference type="InterPro" id="IPR040843">
    <property type="entry name" value="RAMA"/>
</dbReference>
<dbReference type="EMBL" id="VAUV01000006">
    <property type="protein sequence ID" value="TLD70975.1"/>
    <property type="molecule type" value="Genomic_DNA"/>
</dbReference>
<dbReference type="Pfam" id="PF18755">
    <property type="entry name" value="RAMA"/>
    <property type="match status" value="1"/>
</dbReference>
<protein>
    <submittedName>
        <fullName evidence="3">DUF4357 domain-containing protein</fullName>
    </submittedName>
</protein>
<feature type="domain" description="RAMA" evidence="2">
    <location>
        <begin position="126"/>
        <end position="221"/>
    </location>
</feature>
<organism evidence="3 4">
    <name type="scientific">Phragmitibacter flavus</name>
    <dbReference type="NCBI Taxonomy" id="2576071"/>
    <lineage>
        <taxon>Bacteria</taxon>
        <taxon>Pseudomonadati</taxon>
        <taxon>Verrucomicrobiota</taxon>
        <taxon>Verrucomicrobiia</taxon>
        <taxon>Verrucomicrobiales</taxon>
        <taxon>Verrucomicrobiaceae</taxon>
        <taxon>Phragmitibacter</taxon>
    </lineage>
</organism>
<evidence type="ECO:0000259" key="2">
    <source>
        <dbReference type="Pfam" id="PF18755"/>
    </source>
</evidence>
<dbReference type="Proteomes" id="UP000306196">
    <property type="component" value="Unassembled WGS sequence"/>
</dbReference>
<gene>
    <name evidence="3" type="ORF">FEM03_08630</name>
</gene>